<dbReference type="OrthoDB" id="727757at2"/>
<organism evidence="1 2">
    <name type="scientific">Solirubrum puertoriconensis</name>
    <dbReference type="NCBI Taxonomy" id="1751427"/>
    <lineage>
        <taxon>Bacteria</taxon>
        <taxon>Pseudomonadati</taxon>
        <taxon>Bacteroidota</taxon>
        <taxon>Cytophagia</taxon>
        <taxon>Cytophagales</taxon>
    </lineage>
</organism>
<protein>
    <recommendedName>
        <fullName evidence="3">Phosphatase</fullName>
    </recommendedName>
</protein>
<dbReference type="EMBL" id="LNAL01000006">
    <property type="protein sequence ID" value="KUG08793.1"/>
    <property type="molecule type" value="Genomic_DNA"/>
</dbReference>
<dbReference type="AlphaFoldDB" id="A0A9X0L5K4"/>
<evidence type="ECO:0000313" key="2">
    <source>
        <dbReference type="Proteomes" id="UP000054223"/>
    </source>
</evidence>
<name>A0A9X0L5K4_SOLP1</name>
<evidence type="ECO:0000313" key="1">
    <source>
        <dbReference type="EMBL" id="KUG08793.1"/>
    </source>
</evidence>
<reference evidence="1 2" key="1">
    <citation type="submission" date="2015-11" db="EMBL/GenBank/DDBJ databases">
        <title>Solirubrum puertoriconensis gen. nov. an environmental bacteria isolated in Puerto Rico.</title>
        <authorList>
            <person name="Cuebas-Irizarry M.F."/>
            <person name="Montalvo-Rodriguez R."/>
        </authorList>
    </citation>
    <scope>NUCLEOTIDE SEQUENCE [LARGE SCALE GENOMIC DNA]</scope>
    <source>
        <strain evidence="1 2">MC1A</strain>
    </source>
</reference>
<accession>A0A9X0L5K4</accession>
<dbReference type="Proteomes" id="UP000054223">
    <property type="component" value="Unassembled WGS sequence"/>
</dbReference>
<proteinExistence type="predicted"/>
<dbReference type="RefSeq" id="WP_059070598.1">
    <property type="nucleotide sequence ID" value="NZ_LNAL01000006.1"/>
</dbReference>
<dbReference type="InterPro" id="IPR008557">
    <property type="entry name" value="PhoX"/>
</dbReference>
<gene>
    <name evidence="1" type="ORF">ASU33_11725</name>
</gene>
<evidence type="ECO:0008006" key="3">
    <source>
        <dbReference type="Google" id="ProtNLM"/>
    </source>
</evidence>
<dbReference type="Pfam" id="PF05787">
    <property type="entry name" value="PhoX"/>
    <property type="match status" value="1"/>
</dbReference>
<keyword evidence="2" id="KW-1185">Reference proteome</keyword>
<comment type="caution">
    <text evidence="1">The sequence shown here is derived from an EMBL/GenBank/DDBJ whole genome shotgun (WGS) entry which is preliminary data.</text>
</comment>
<sequence>MNINTLSARVAACLLAPALLISCDKKERIKEEPQSVAVELKDHSVTPALVKALPGFENLNIYSLISSDDVLPASPRFMFGGSADGAGLLKAPGGKGYVLITNHEDNMSISRVWLDEKFKPVRGEYLLNSDGGRWRLCSATMVTPEEHGFGPYFLSAGESSVDAQTHLINPFGDTLSQSTARGIRGLGYWSAENAVPLPKTAYSGQTVVLIGEDASDATGGQMVMYRSNAAGDLDGGQQYLMRRLDQNQRETDMVVGQRYDVEFVAIPNASSLTGTQLQAQVDPLKAIKFGRVEDIDYRKGSGRSRELYFNVTGQDRSGANADGSRTKFGRTYRLVLDAQNPLRGTLEVILDGDNRTVANKAADFQNPDNLCATENYVYIQEDSNGYGQETHDAYVYQYNIATGELKRVLELDHRRNASDAATYNVGRTSTNGSWEYGAMFDISQLIGEPNTFALCVQPHTWTGTKYRNGGARPNNGNSQASQIVVVRGLAR</sequence>